<dbReference type="EMBL" id="BGZK01001160">
    <property type="protein sequence ID" value="GBP72899.1"/>
    <property type="molecule type" value="Genomic_DNA"/>
</dbReference>
<dbReference type="AlphaFoldDB" id="A0A4C1YE22"/>
<organism evidence="1 2">
    <name type="scientific">Eumeta variegata</name>
    <name type="common">Bagworm moth</name>
    <name type="synonym">Eumeta japonica</name>
    <dbReference type="NCBI Taxonomy" id="151549"/>
    <lineage>
        <taxon>Eukaryota</taxon>
        <taxon>Metazoa</taxon>
        <taxon>Ecdysozoa</taxon>
        <taxon>Arthropoda</taxon>
        <taxon>Hexapoda</taxon>
        <taxon>Insecta</taxon>
        <taxon>Pterygota</taxon>
        <taxon>Neoptera</taxon>
        <taxon>Endopterygota</taxon>
        <taxon>Lepidoptera</taxon>
        <taxon>Glossata</taxon>
        <taxon>Ditrysia</taxon>
        <taxon>Tineoidea</taxon>
        <taxon>Psychidae</taxon>
        <taxon>Oiketicinae</taxon>
        <taxon>Eumeta</taxon>
    </lineage>
</organism>
<evidence type="ECO:0000313" key="1">
    <source>
        <dbReference type="EMBL" id="GBP72899.1"/>
    </source>
</evidence>
<proteinExistence type="predicted"/>
<accession>A0A4C1YE22</accession>
<keyword evidence="2" id="KW-1185">Reference proteome</keyword>
<name>A0A4C1YE22_EUMVA</name>
<evidence type="ECO:0000313" key="2">
    <source>
        <dbReference type="Proteomes" id="UP000299102"/>
    </source>
</evidence>
<sequence length="96" mass="11052">MRVKCTQSGVGELGRTFGMRYSGKRLFTKFAIIEAVLIDRLFNDFFFPTPDRRRQYKTYTWDMREKTPAQPARLLILIGRCRPPTGADPARPDAPA</sequence>
<gene>
    <name evidence="1" type="ORF">EVAR_63460_1</name>
</gene>
<dbReference type="Proteomes" id="UP000299102">
    <property type="component" value="Unassembled WGS sequence"/>
</dbReference>
<protein>
    <submittedName>
        <fullName evidence="1">Uncharacterized protein</fullName>
    </submittedName>
</protein>
<comment type="caution">
    <text evidence="1">The sequence shown here is derived from an EMBL/GenBank/DDBJ whole genome shotgun (WGS) entry which is preliminary data.</text>
</comment>
<reference evidence="1 2" key="1">
    <citation type="journal article" date="2019" name="Commun. Biol.">
        <title>The bagworm genome reveals a unique fibroin gene that provides high tensile strength.</title>
        <authorList>
            <person name="Kono N."/>
            <person name="Nakamura H."/>
            <person name="Ohtoshi R."/>
            <person name="Tomita M."/>
            <person name="Numata K."/>
            <person name="Arakawa K."/>
        </authorList>
    </citation>
    <scope>NUCLEOTIDE SEQUENCE [LARGE SCALE GENOMIC DNA]</scope>
</reference>